<dbReference type="KEGG" id="dhy:DESAM_20807"/>
<dbReference type="AlphaFoldDB" id="L0R8L1"/>
<evidence type="ECO:0000313" key="2">
    <source>
        <dbReference type="Proteomes" id="UP000010808"/>
    </source>
</evidence>
<organism evidence="1 2">
    <name type="scientific">Maridesulfovibrio hydrothermalis AM13 = DSM 14728</name>
    <dbReference type="NCBI Taxonomy" id="1121451"/>
    <lineage>
        <taxon>Bacteria</taxon>
        <taxon>Pseudomonadati</taxon>
        <taxon>Thermodesulfobacteriota</taxon>
        <taxon>Desulfovibrionia</taxon>
        <taxon>Desulfovibrionales</taxon>
        <taxon>Desulfovibrionaceae</taxon>
        <taxon>Maridesulfovibrio</taxon>
    </lineage>
</organism>
<name>L0R8L1_9BACT</name>
<proteinExistence type="predicted"/>
<gene>
    <name evidence="1" type="ORF">DESAM_20807</name>
</gene>
<dbReference type="HOGENOM" id="CLU_3098125_0_0_7"/>
<keyword evidence="2" id="KW-1185">Reference proteome</keyword>
<protein>
    <submittedName>
        <fullName evidence="1">Uncharacterized protein</fullName>
    </submittedName>
</protein>
<accession>L0R8L1</accession>
<sequence>MEIADKKCFRTVNPFTALTLCLLNRKKRLPVYELNTAGNSQVTITQTGGLF</sequence>
<dbReference type="EMBL" id="FO203522">
    <property type="protein sequence ID" value="CCO23094.1"/>
    <property type="molecule type" value="Genomic_DNA"/>
</dbReference>
<evidence type="ECO:0000313" key="1">
    <source>
        <dbReference type="EMBL" id="CCO23094.1"/>
    </source>
</evidence>
<reference evidence="1 2" key="1">
    <citation type="submission" date="2012-10" db="EMBL/GenBank/DDBJ databases">
        <authorList>
            <person name="Genoscope - CEA"/>
        </authorList>
    </citation>
    <scope>NUCLEOTIDE SEQUENCE [LARGE SCALE GENOMIC DNA]</scope>
    <source>
        <strain evidence="2">AM13 / DSM 14728</strain>
    </source>
</reference>
<dbReference type="Proteomes" id="UP000010808">
    <property type="component" value="Chromosome"/>
</dbReference>